<feature type="region of interest" description="Disordered" evidence="4">
    <location>
        <begin position="38"/>
        <end position="69"/>
    </location>
</feature>
<dbReference type="GO" id="GO:0005730">
    <property type="term" value="C:nucleolus"/>
    <property type="evidence" value="ECO:0007669"/>
    <property type="project" value="TreeGrafter"/>
</dbReference>
<keyword evidence="3" id="KW-0539">Nucleus</keyword>
<evidence type="ECO:0000256" key="2">
    <source>
        <dbReference type="ARBA" id="ARBA00005907"/>
    </source>
</evidence>
<proteinExistence type="inferred from homology"/>
<evidence type="ECO:0000256" key="1">
    <source>
        <dbReference type="ARBA" id="ARBA00004123"/>
    </source>
</evidence>
<dbReference type="GO" id="GO:0030691">
    <property type="term" value="C:Noc2p-Noc3p complex"/>
    <property type="evidence" value="ECO:0007669"/>
    <property type="project" value="TreeGrafter"/>
</dbReference>
<dbReference type="InterPro" id="IPR016024">
    <property type="entry name" value="ARM-type_fold"/>
</dbReference>
<dbReference type="GO" id="GO:0005654">
    <property type="term" value="C:nucleoplasm"/>
    <property type="evidence" value="ECO:0007669"/>
    <property type="project" value="TreeGrafter"/>
</dbReference>
<evidence type="ECO:0000256" key="3">
    <source>
        <dbReference type="ARBA" id="ARBA00023242"/>
    </source>
</evidence>
<feature type="compositionally biased region" description="Acidic residues" evidence="4">
    <location>
        <begin position="694"/>
        <end position="708"/>
    </location>
</feature>
<keyword evidence="6" id="KW-1185">Reference proteome</keyword>
<dbReference type="SUPFAM" id="SSF48371">
    <property type="entry name" value="ARM repeat"/>
    <property type="match status" value="1"/>
</dbReference>
<feature type="non-terminal residue" evidence="5">
    <location>
        <position position="1"/>
    </location>
</feature>
<accession>A0A091H656</accession>
<dbReference type="PANTHER" id="PTHR12687">
    <property type="entry name" value="NUCLEOLAR COMPLEX 2 AND RAD4-RELATED"/>
    <property type="match status" value="1"/>
</dbReference>
<feature type="region of interest" description="Disordered" evidence="4">
    <location>
        <begin position="599"/>
        <end position="708"/>
    </location>
</feature>
<feature type="compositionally biased region" description="Acidic residues" evidence="4">
    <location>
        <begin position="636"/>
        <end position="665"/>
    </location>
</feature>
<feature type="compositionally biased region" description="Acidic residues" evidence="4">
    <location>
        <begin position="57"/>
        <end position="68"/>
    </location>
</feature>
<dbReference type="InterPro" id="IPR005343">
    <property type="entry name" value="Noc2"/>
</dbReference>
<dbReference type="PANTHER" id="PTHR12687:SF4">
    <property type="entry name" value="NUCLEOLAR COMPLEX PROTEIN 2 HOMOLOG"/>
    <property type="match status" value="1"/>
</dbReference>
<name>A0A091H656_BUCRH</name>
<dbReference type="EMBL" id="KL523150">
    <property type="protein sequence ID" value="KFO90302.1"/>
    <property type="molecule type" value="Genomic_DNA"/>
</dbReference>
<feature type="non-terminal residue" evidence="5">
    <location>
        <position position="708"/>
    </location>
</feature>
<evidence type="ECO:0000313" key="5">
    <source>
        <dbReference type="EMBL" id="KFO90302.1"/>
    </source>
</evidence>
<organism evidence="5 6">
    <name type="scientific">Buceros rhinoceros silvestris</name>
    <dbReference type="NCBI Taxonomy" id="175836"/>
    <lineage>
        <taxon>Eukaryota</taxon>
        <taxon>Metazoa</taxon>
        <taxon>Chordata</taxon>
        <taxon>Craniata</taxon>
        <taxon>Vertebrata</taxon>
        <taxon>Euteleostomi</taxon>
        <taxon>Archelosauria</taxon>
        <taxon>Archosauria</taxon>
        <taxon>Dinosauria</taxon>
        <taxon>Saurischia</taxon>
        <taxon>Theropoda</taxon>
        <taxon>Coelurosauria</taxon>
        <taxon>Aves</taxon>
        <taxon>Neognathae</taxon>
        <taxon>Neoaves</taxon>
        <taxon>Telluraves</taxon>
        <taxon>Coraciimorphae</taxon>
        <taxon>Bucerotiformes</taxon>
        <taxon>Bucerotidae</taxon>
        <taxon>Buceros</taxon>
    </lineage>
</organism>
<dbReference type="Pfam" id="PF03715">
    <property type="entry name" value="Noc2"/>
    <property type="match status" value="1"/>
</dbReference>
<dbReference type="GO" id="GO:0042393">
    <property type="term" value="F:histone binding"/>
    <property type="evidence" value="ECO:0007669"/>
    <property type="project" value="TreeGrafter"/>
</dbReference>
<dbReference type="GO" id="GO:0003714">
    <property type="term" value="F:transcription corepressor activity"/>
    <property type="evidence" value="ECO:0007669"/>
    <property type="project" value="TreeGrafter"/>
</dbReference>
<dbReference type="GO" id="GO:0030690">
    <property type="term" value="C:Noc1p-Noc2p complex"/>
    <property type="evidence" value="ECO:0007669"/>
    <property type="project" value="TreeGrafter"/>
</dbReference>
<comment type="similarity">
    <text evidence="2">Belongs to the NOC2 family.</text>
</comment>
<feature type="compositionally biased region" description="Acidic residues" evidence="4">
    <location>
        <begin position="600"/>
        <end position="609"/>
    </location>
</feature>
<dbReference type="AlphaFoldDB" id="A0A091H656"/>
<gene>
    <name evidence="5" type="ORF">N320_08810</name>
</gene>
<reference evidence="5 6" key="1">
    <citation type="submission" date="2014-04" db="EMBL/GenBank/DDBJ databases">
        <title>Genome evolution of avian class.</title>
        <authorList>
            <person name="Zhang G."/>
            <person name="Li C."/>
        </authorList>
    </citation>
    <scope>NUCLEOTIDE SEQUENCE [LARGE SCALE GENOMIC DNA]</scope>
    <source>
        <strain evidence="5">BGI_N320</strain>
    </source>
</reference>
<evidence type="ECO:0000313" key="6">
    <source>
        <dbReference type="Proteomes" id="UP000054064"/>
    </source>
</evidence>
<protein>
    <submittedName>
        <fullName evidence="5">Nucleolar complex protein 2</fullName>
    </submittedName>
</protein>
<dbReference type="Proteomes" id="UP000054064">
    <property type="component" value="Unassembled WGS sequence"/>
</dbReference>
<dbReference type="GO" id="GO:0000122">
    <property type="term" value="P:negative regulation of transcription by RNA polymerase II"/>
    <property type="evidence" value="ECO:0007669"/>
    <property type="project" value="TreeGrafter"/>
</dbReference>
<dbReference type="GO" id="GO:0042273">
    <property type="term" value="P:ribosomal large subunit biogenesis"/>
    <property type="evidence" value="ECO:0007669"/>
    <property type="project" value="TreeGrafter"/>
</dbReference>
<sequence>STRKKGKASEHKDQLSRLKDKDPEFYKFLEENDRTLLDFDASDSSDEEEALHVPPDTLEEASDEEEEHETVKRKTVSFIRVTLKIVEEWKKTAERRLTPKLFHEITQAFKAAVATTKGDSEGDPSKFQITDAAVFNALVSFCVRDLFRCVQDLLLLKPPKNKLKMVLPSTSPLWSKLRLDIKSYLSCTIQLLSSLTEASVSAAVLQHVNSIVPYYLSFPKQCRALLKQAVTLWSTGEETVRVLAFLVLNKICRYKKEMYLSPLLKQMYIAFVKNSRFTSPNVLPMINFMQRTLTEMYALDTHTAYQHAFIYIRQLAIHLRSAMTIKKKENFQSVYNWQYIHCLYFWCRLLSTIYPSEVMEPLIYPLTQVIIGCIKLVPTARFYPLRMHCIRALTLLSENTRTFIPVLPFILEVFQQVDFNKKPGRISAKPINFAVILKLSNANLQEKAFRDGLIDQLYDLLLEYLHCQAYSIGFPELVLPTIIQLKSFLKECKVANYCKSIRQLLEKLQENSAYIASKRQKAAFGVASRESVEQWEKQVKEEGTPLAKYYTQWKKLREKEIQLEISGKERLEDLNFPEIKRKKQDERKEEDKKEFKELFELDSDSDEENVGFSVKGKAKAKQVSDDSSEASSKDYGEDDDEEEGEYEIEEEEEELEDDSDSDEEGKEAGSQGAQKQRRCPRGMSRSDLEQLAQGEEDIVEDLAFSDDD</sequence>
<feature type="compositionally biased region" description="Acidic residues" evidence="4">
    <location>
        <begin position="40"/>
        <end position="49"/>
    </location>
</feature>
<evidence type="ECO:0000256" key="4">
    <source>
        <dbReference type="SAM" id="MobiDB-lite"/>
    </source>
</evidence>
<comment type="subcellular location">
    <subcellularLocation>
        <location evidence="1">Nucleus</location>
    </subcellularLocation>
</comment>